<name>K4CD57_SOLLC</name>
<accession>K4CD57</accession>
<dbReference type="SUPFAM" id="SSF54495">
    <property type="entry name" value="UBC-like"/>
    <property type="match status" value="1"/>
</dbReference>
<feature type="compositionally biased region" description="Basic residues" evidence="7">
    <location>
        <begin position="403"/>
        <end position="414"/>
    </location>
</feature>
<dbReference type="GO" id="GO:0005524">
    <property type="term" value="F:ATP binding"/>
    <property type="evidence" value="ECO:0007669"/>
    <property type="project" value="UniProtKB-KW"/>
</dbReference>
<dbReference type="GO" id="GO:0061631">
    <property type="term" value="F:ubiquitin conjugating enzyme activity"/>
    <property type="evidence" value="ECO:0007669"/>
    <property type="project" value="UniProtKB-EC"/>
</dbReference>
<evidence type="ECO:0000313" key="9">
    <source>
        <dbReference type="EMBL" id="AQT19673.1"/>
    </source>
</evidence>
<dbReference type="Gene3D" id="3.10.110.10">
    <property type="entry name" value="Ubiquitin Conjugating Enzyme"/>
    <property type="match status" value="1"/>
</dbReference>
<dbReference type="EMBL" id="KY246929">
    <property type="protein sequence ID" value="AQT19673.1"/>
    <property type="molecule type" value="mRNA"/>
</dbReference>
<keyword evidence="4" id="KW-0833">Ubl conjugation pathway</keyword>
<proteinExistence type="evidence at transcript level"/>
<dbReference type="eggNOG" id="KOG0417">
    <property type="taxonomic scope" value="Eukaryota"/>
</dbReference>
<feature type="domain" description="UBC core" evidence="8">
    <location>
        <begin position="6"/>
        <end position="158"/>
    </location>
</feature>
<dbReference type="SMART" id="SM00212">
    <property type="entry name" value="UBCc"/>
    <property type="match status" value="1"/>
</dbReference>
<dbReference type="PANTHER" id="PTHR24068">
    <property type="entry name" value="UBIQUITIN-CONJUGATING ENZYME E2"/>
    <property type="match status" value="1"/>
</dbReference>
<dbReference type="SMR" id="K4CD57"/>
<evidence type="ECO:0000256" key="5">
    <source>
        <dbReference type="ARBA" id="ARBA00022840"/>
    </source>
</evidence>
<feature type="region of interest" description="Disordered" evidence="7">
    <location>
        <begin position="376"/>
        <end position="446"/>
    </location>
</feature>
<feature type="non-terminal residue" evidence="9">
    <location>
        <position position="1"/>
    </location>
</feature>
<dbReference type="HOGENOM" id="CLU_028226_0_0_1"/>
<dbReference type="Pfam" id="PF00179">
    <property type="entry name" value="UQ_con"/>
    <property type="match status" value="1"/>
</dbReference>
<dbReference type="InterPro" id="IPR023313">
    <property type="entry name" value="UBQ-conjugating_AS"/>
</dbReference>
<evidence type="ECO:0000256" key="7">
    <source>
        <dbReference type="SAM" id="MobiDB-lite"/>
    </source>
</evidence>
<dbReference type="InterPro" id="IPR000608">
    <property type="entry name" value="UBC"/>
</dbReference>
<organism evidence="9">
    <name type="scientific">Solanum lycopersicum</name>
    <name type="common">Tomato</name>
    <name type="synonym">Lycopersicon esculentum</name>
    <dbReference type="NCBI Taxonomy" id="4081"/>
    <lineage>
        <taxon>Eukaryota</taxon>
        <taxon>Viridiplantae</taxon>
        <taxon>Streptophyta</taxon>
        <taxon>Embryophyta</taxon>
        <taxon>Tracheophyta</taxon>
        <taxon>Spermatophyta</taxon>
        <taxon>Magnoliopsida</taxon>
        <taxon>eudicotyledons</taxon>
        <taxon>Gunneridae</taxon>
        <taxon>Pentapetalae</taxon>
        <taxon>asterids</taxon>
        <taxon>lamiids</taxon>
        <taxon>Solanales</taxon>
        <taxon>Solanaceae</taxon>
        <taxon>Solanoideae</taxon>
        <taxon>Solaneae</taxon>
        <taxon>Solanum</taxon>
        <taxon>Solanum subgen. Lycopersicon</taxon>
    </lineage>
</organism>
<evidence type="ECO:0000256" key="1">
    <source>
        <dbReference type="ARBA" id="ARBA00012486"/>
    </source>
</evidence>
<keyword evidence="5" id="KW-0067">ATP-binding</keyword>
<dbReference type="CDD" id="cd23805">
    <property type="entry name" value="UBCc_UBE2T"/>
    <property type="match status" value="1"/>
</dbReference>
<evidence type="ECO:0000256" key="6">
    <source>
        <dbReference type="PROSITE-ProRule" id="PRU10133"/>
    </source>
</evidence>
<evidence type="ECO:0000256" key="3">
    <source>
        <dbReference type="ARBA" id="ARBA00022741"/>
    </source>
</evidence>
<keyword evidence="2" id="KW-0808">Transferase</keyword>
<feature type="compositionally biased region" description="Polar residues" evidence="7">
    <location>
        <begin position="435"/>
        <end position="446"/>
    </location>
</feature>
<reference evidence="9" key="1">
    <citation type="journal article" date="2017" name="Plant Physiol.">
        <title>A Subset of Ubiquitin-Conjugating Enzymes Is Essential for Plant Immunity.</title>
        <authorList>
            <person name="Zhou B."/>
            <person name="Mural R.V."/>
            <person name="Chen X."/>
            <person name="Oates M.E."/>
            <person name="Connor R.A."/>
            <person name="Martin G.B."/>
            <person name="Gough J."/>
            <person name="Zeng L."/>
        </authorList>
    </citation>
    <scope>NUCLEOTIDE SEQUENCE</scope>
</reference>
<dbReference type="InterPro" id="IPR016135">
    <property type="entry name" value="UBQ-conjugating_enzyme/RWD"/>
</dbReference>
<evidence type="ECO:0000259" key="8">
    <source>
        <dbReference type="PROSITE" id="PS50127"/>
    </source>
</evidence>
<protein>
    <recommendedName>
        <fullName evidence="1">E2 ubiquitin-conjugating enzyme</fullName>
        <ecNumber evidence="1">2.3.2.23</ecNumber>
    </recommendedName>
</protein>
<dbReference type="FunFam" id="3.10.110.10:FF:000041">
    <property type="entry name" value="Ubiquitin-conjugating enzyme E2 T"/>
    <property type="match status" value="1"/>
</dbReference>
<dbReference type="EC" id="2.3.2.23" evidence="1"/>
<dbReference type="PROSITE" id="PS00183">
    <property type="entry name" value="UBC_1"/>
    <property type="match status" value="1"/>
</dbReference>
<dbReference type="AlphaFoldDB" id="K4CD57"/>
<evidence type="ECO:0000256" key="2">
    <source>
        <dbReference type="ARBA" id="ARBA00022679"/>
    </source>
</evidence>
<dbReference type="PhylomeDB" id="K4CD57"/>
<feature type="active site" description="Glycyl thioester intermediate" evidence="6">
    <location>
        <position position="92"/>
    </location>
</feature>
<dbReference type="PROSITE" id="PS50127">
    <property type="entry name" value="UBC_2"/>
    <property type="match status" value="1"/>
</dbReference>
<evidence type="ECO:0000256" key="4">
    <source>
        <dbReference type="ARBA" id="ARBA00022786"/>
    </source>
</evidence>
<sequence>MAQEARLNLRMQRELKLLLTDPPPGASFPSLTSSSSLSSIHALIGGPEGTVYAKGHFKLKIQIPERYPFQPPIVTFLTPIYHPNIDNGGRICLDILNLPPKGAWQPSLNISTVLTSICLLLSEPNPDDGLMHDASTEYKYNRQAFDHKARSMTQKYAMSGARDFAGHDQEIRTLTNAREGIVEVEELNIPKSEVPDHFVNRKGLCGLSRKLSLDSAGRAKRHNGETASEVPIDHILNKQTEVSKQGMEEFPIECDLNQDEAQQRTKKLSSDIVGTYKVRNGEKNSMAKTNCSASLEPQSIFLNYADIQALPQAISNSGKTTNPHDSEMRNVSINKSPSKLLLQSTDFTQKHDNLEKLQVKPQLSVQLQSTASCQTLSLSGAPGHNNKQPHRKASDQNGSGFFTRHKKLGLTGRRHPFDTSISSQRHQKCDKENLAPSQNLPASESDACTDSASSLLFTSQTGDTCDAWTRKSSDHCGSLKNLPLQAIEHSGEGKGNSFQLTSQSGQHSTALSCENLCDHKQPNQDENIYYNKNMKQQEKESPQCESVIVLDSEDSEDERSVHKRSKLSLARRRVPAYAVDTVNLYTMICLVGPSGLLALCCQTFSSFPISWPSFSRHVIGQRNMTKLLSMIKKLVSYIHLLQSFYPIS</sequence>
<keyword evidence="3" id="KW-0547">Nucleotide-binding</keyword>